<evidence type="ECO:0000313" key="1">
    <source>
        <dbReference type="EMBL" id="KAI3716782.1"/>
    </source>
</evidence>
<sequence length="305" mass="34530">MSEFPFVRYQADKSIDLTTIPTISDLIPTKLAAIVWDCLRKCKTLDSFPQTETCELLILDRSIDQVPIKTGGFERKEVLLEEHDPVWLELRHSHIAEDITDECKVRLLMIYVATHPKKFESDKLTKLMELANLSPDDMDAVNNMRFLQAAPETKTSPSAISLKFHHKELIEKLSKNELPPNEFPCLNDPSTTFHGSTRVHNTLGRSVRSRPSTWARPHSSDDGYSSDSVMRHASGEFKKMGKRIFIFIVGGATRSELRVCHQLTTKLKREIILGSSSLDDPAQFVEKLKSLTPGNNNISLDDLEI</sequence>
<evidence type="ECO:0000313" key="2">
    <source>
        <dbReference type="Proteomes" id="UP001056120"/>
    </source>
</evidence>
<dbReference type="Proteomes" id="UP001056120">
    <property type="component" value="Linkage Group LG23"/>
</dbReference>
<comment type="caution">
    <text evidence="1">The sequence shown here is derived from an EMBL/GenBank/DDBJ whole genome shotgun (WGS) entry which is preliminary data.</text>
</comment>
<proteinExistence type="predicted"/>
<reference evidence="2" key="1">
    <citation type="journal article" date="2022" name="Mol. Ecol. Resour.">
        <title>The genomes of chicory, endive, great burdock and yacon provide insights into Asteraceae palaeo-polyploidization history and plant inulin production.</title>
        <authorList>
            <person name="Fan W."/>
            <person name="Wang S."/>
            <person name="Wang H."/>
            <person name="Wang A."/>
            <person name="Jiang F."/>
            <person name="Liu H."/>
            <person name="Zhao H."/>
            <person name="Xu D."/>
            <person name="Zhang Y."/>
        </authorList>
    </citation>
    <scope>NUCLEOTIDE SEQUENCE [LARGE SCALE GENOMIC DNA]</scope>
    <source>
        <strain evidence="2">cv. Yunnan</strain>
    </source>
</reference>
<protein>
    <submittedName>
        <fullName evidence="1">Uncharacterized protein</fullName>
    </submittedName>
</protein>
<name>A0ACB9B2T3_9ASTR</name>
<gene>
    <name evidence="1" type="ORF">L1987_67918</name>
</gene>
<reference evidence="1 2" key="2">
    <citation type="journal article" date="2022" name="Mol. Ecol. Resour.">
        <title>The genomes of chicory, endive, great burdock and yacon provide insights into Asteraceae paleo-polyploidization history and plant inulin production.</title>
        <authorList>
            <person name="Fan W."/>
            <person name="Wang S."/>
            <person name="Wang H."/>
            <person name="Wang A."/>
            <person name="Jiang F."/>
            <person name="Liu H."/>
            <person name="Zhao H."/>
            <person name="Xu D."/>
            <person name="Zhang Y."/>
        </authorList>
    </citation>
    <scope>NUCLEOTIDE SEQUENCE [LARGE SCALE GENOMIC DNA]</scope>
    <source>
        <strain evidence="2">cv. Yunnan</strain>
        <tissue evidence="1">Leaves</tissue>
    </source>
</reference>
<organism evidence="1 2">
    <name type="scientific">Smallanthus sonchifolius</name>
    <dbReference type="NCBI Taxonomy" id="185202"/>
    <lineage>
        <taxon>Eukaryota</taxon>
        <taxon>Viridiplantae</taxon>
        <taxon>Streptophyta</taxon>
        <taxon>Embryophyta</taxon>
        <taxon>Tracheophyta</taxon>
        <taxon>Spermatophyta</taxon>
        <taxon>Magnoliopsida</taxon>
        <taxon>eudicotyledons</taxon>
        <taxon>Gunneridae</taxon>
        <taxon>Pentapetalae</taxon>
        <taxon>asterids</taxon>
        <taxon>campanulids</taxon>
        <taxon>Asterales</taxon>
        <taxon>Asteraceae</taxon>
        <taxon>Asteroideae</taxon>
        <taxon>Heliantheae alliance</taxon>
        <taxon>Millerieae</taxon>
        <taxon>Smallanthus</taxon>
    </lineage>
</organism>
<accession>A0ACB9B2T3</accession>
<keyword evidence="2" id="KW-1185">Reference proteome</keyword>
<dbReference type="EMBL" id="CM042040">
    <property type="protein sequence ID" value="KAI3716782.1"/>
    <property type="molecule type" value="Genomic_DNA"/>
</dbReference>